<dbReference type="Gene3D" id="3.60.15.10">
    <property type="entry name" value="Ribonuclease Z/Hydroxyacylglutathione hydrolase-like"/>
    <property type="match status" value="1"/>
</dbReference>
<dbReference type="PANTHER" id="PTHR15032">
    <property type="entry name" value="N-ACYL-PHOSPHATIDYLETHANOLAMINE-HYDROLYZING PHOSPHOLIPASE D"/>
    <property type="match status" value="1"/>
</dbReference>
<dbReference type="SUPFAM" id="SSF56281">
    <property type="entry name" value="Metallo-hydrolase/oxidoreductase"/>
    <property type="match status" value="1"/>
</dbReference>
<feature type="compositionally biased region" description="Basic and acidic residues" evidence="1">
    <location>
        <begin position="57"/>
        <end position="79"/>
    </location>
</feature>
<protein>
    <submittedName>
        <fullName evidence="3">L-ascorbate metabolism protein UlaG, beta-lactamase superfamily</fullName>
    </submittedName>
</protein>
<comment type="caution">
    <text evidence="3">The sequence shown here is derived from an EMBL/GenBank/DDBJ whole genome shotgun (WGS) entry which is preliminary data.</text>
</comment>
<accession>A0A9X8MTZ6</accession>
<dbReference type="Pfam" id="PF12706">
    <property type="entry name" value="Lactamase_B_2"/>
    <property type="match status" value="1"/>
</dbReference>
<evidence type="ECO:0000313" key="4">
    <source>
        <dbReference type="Proteomes" id="UP000184388"/>
    </source>
</evidence>
<dbReference type="PANTHER" id="PTHR15032:SF36">
    <property type="entry name" value="METALLO-BETA-LACTAMASE DOMAIN-CONTAINING PROTEIN"/>
    <property type="match status" value="1"/>
</dbReference>
<feature type="compositionally biased region" description="Gly residues" evidence="1">
    <location>
        <begin position="80"/>
        <end position="93"/>
    </location>
</feature>
<evidence type="ECO:0000313" key="3">
    <source>
        <dbReference type="EMBL" id="SHL80231.1"/>
    </source>
</evidence>
<dbReference type="InterPro" id="IPR001279">
    <property type="entry name" value="Metallo-B-lactamas"/>
</dbReference>
<feature type="compositionally biased region" description="Acidic residues" evidence="1">
    <location>
        <begin position="27"/>
        <end position="44"/>
    </location>
</feature>
<sequence length="461" mass="50121">MTEQTERSLAGSSLDETSLDGTSLDETSLDETSLDETSVDETLLDETSAVETSSAERGSHADDRRVGDRHDGDRHRGSGSERGGGGGGDGVAGGRNVVTGEVGGGAVAGTVGGRLATAALPETVPPSHPLVEPHPLAEPRPLGEPRTWPRDFTDRLTAPLPGVRALARIAREGKLRPAAETLRQIQQLPFEPGPMPEAGPTTVALTWAGHASWVIRIGGLTVLTDPVWSRKILGTPARVTPVGVRWEDLPPVDAIVISHNHYDHLDAPTLKRLPRDVPLLLPAGLAPWARRRGFTQVTDLDWWEAVELAGPAGPVRIDFVPAHHWSKRTLTDTCRSLWGGWVLTAPDGRRIHFAGDTGYGHWFEEIGRRYRDIDLALLPIGAYDPRWMLRPVHTDPEEAVRACQDLGARCLAPMHWSTFLLSAEPPLEPLHRIRAAWAATGRPRSDLWDLPVGASRVLPER</sequence>
<proteinExistence type="predicted"/>
<feature type="compositionally biased region" description="Polar residues" evidence="1">
    <location>
        <begin position="10"/>
        <end position="26"/>
    </location>
</feature>
<dbReference type="Proteomes" id="UP000184388">
    <property type="component" value="Unassembled WGS sequence"/>
</dbReference>
<feature type="domain" description="Metallo-beta-lactamase" evidence="2">
    <location>
        <begin position="222"/>
        <end position="416"/>
    </location>
</feature>
<gene>
    <name evidence="3" type="ORF">SAMN05216268_106243</name>
</gene>
<dbReference type="AlphaFoldDB" id="A0A9X8MTZ6"/>
<evidence type="ECO:0000259" key="2">
    <source>
        <dbReference type="Pfam" id="PF12706"/>
    </source>
</evidence>
<dbReference type="GO" id="GO:0005737">
    <property type="term" value="C:cytoplasm"/>
    <property type="evidence" value="ECO:0007669"/>
    <property type="project" value="TreeGrafter"/>
</dbReference>
<dbReference type="InterPro" id="IPR036866">
    <property type="entry name" value="RibonucZ/Hydroxyglut_hydro"/>
</dbReference>
<evidence type="ECO:0000256" key="1">
    <source>
        <dbReference type="SAM" id="MobiDB-lite"/>
    </source>
</evidence>
<feature type="region of interest" description="Disordered" evidence="1">
    <location>
        <begin position="1"/>
        <end position="97"/>
    </location>
</feature>
<organism evidence="3 4">
    <name type="scientific">Streptomyces yunnanensis</name>
    <dbReference type="NCBI Taxonomy" id="156453"/>
    <lineage>
        <taxon>Bacteria</taxon>
        <taxon>Bacillati</taxon>
        <taxon>Actinomycetota</taxon>
        <taxon>Actinomycetes</taxon>
        <taxon>Kitasatosporales</taxon>
        <taxon>Streptomycetaceae</taxon>
        <taxon>Streptomyces</taxon>
    </lineage>
</organism>
<name>A0A9X8MTZ6_9ACTN</name>
<dbReference type="EMBL" id="FRBK01000006">
    <property type="protein sequence ID" value="SHL80231.1"/>
    <property type="molecule type" value="Genomic_DNA"/>
</dbReference>
<reference evidence="4" key="1">
    <citation type="submission" date="2016-11" db="EMBL/GenBank/DDBJ databases">
        <authorList>
            <person name="Jaros S."/>
            <person name="Januszkiewicz K."/>
            <person name="Wedrychowicz H."/>
        </authorList>
    </citation>
    <scope>NUCLEOTIDE SEQUENCE [LARGE SCALE GENOMIC DNA]</scope>
    <source>
        <strain evidence="4">CGMCC 4.3555</strain>
    </source>
</reference>